<reference evidence="3" key="1">
    <citation type="journal article" date="2019" name="Int. J. Syst. Evol. Microbiol.">
        <title>The Global Catalogue of Microorganisms (GCM) 10K type strain sequencing project: providing services to taxonomists for standard genome sequencing and annotation.</title>
        <authorList>
            <consortium name="The Broad Institute Genomics Platform"/>
            <consortium name="The Broad Institute Genome Sequencing Center for Infectious Disease"/>
            <person name="Wu L."/>
            <person name="Ma J."/>
        </authorList>
    </citation>
    <scope>NUCLEOTIDE SEQUENCE [LARGE SCALE GENOMIC DNA]</scope>
    <source>
        <strain evidence="3">CCM 8951</strain>
    </source>
</reference>
<evidence type="ECO:0000313" key="3">
    <source>
        <dbReference type="Proteomes" id="UP001597244"/>
    </source>
</evidence>
<sequence length="165" mass="17641">MNTIILDEEIGSMKKILSVMILCLAFICVSARNDSAATIVESVPSLDYNLTTGGTQSTEGNDEEGHLIEITVSEVPSFLRMANKTYTVSKKGLGWHVSYEIGVKSNKITTVSGLSAVATTGSFTSSKLQKISSTKASWTAVRKIGILSNHVFCTVIISSGSMRIS</sequence>
<dbReference type="EMBL" id="JBHTOF010000071">
    <property type="protein sequence ID" value="MFD1465649.1"/>
    <property type="molecule type" value="Genomic_DNA"/>
</dbReference>
<dbReference type="Gene3D" id="2.60.40.3860">
    <property type="match status" value="1"/>
</dbReference>
<proteinExistence type="predicted"/>
<name>A0ABW4DQ65_9LACO</name>
<feature type="domain" description="DUF5626" evidence="1">
    <location>
        <begin position="50"/>
        <end position="162"/>
    </location>
</feature>
<gene>
    <name evidence="2" type="ORF">ACFQ4L_06095</name>
</gene>
<evidence type="ECO:0000259" key="1">
    <source>
        <dbReference type="Pfam" id="PF18540"/>
    </source>
</evidence>
<dbReference type="InterPro" id="IPR040491">
    <property type="entry name" value="DUF5626"/>
</dbReference>
<evidence type="ECO:0000313" key="2">
    <source>
        <dbReference type="EMBL" id="MFD1465649.1"/>
    </source>
</evidence>
<protein>
    <submittedName>
        <fullName evidence="2">DUF5626 family protein</fullName>
    </submittedName>
</protein>
<dbReference type="Proteomes" id="UP001597244">
    <property type="component" value="Unassembled WGS sequence"/>
</dbReference>
<comment type="caution">
    <text evidence="2">The sequence shown here is derived from an EMBL/GenBank/DDBJ whole genome shotgun (WGS) entry which is preliminary data.</text>
</comment>
<keyword evidence="3" id="KW-1185">Reference proteome</keyword>
<organism evidence="2 3">
    <name type="scientific">Lapidilactobacillus mulanensis</name>
    <dbReference type="NCBI Taxonomy" id="2485999"/>
    <lineage>
        <taxon>Bacteria</taxon>
        <taxon>Bacillati</taxon>
        <taxon>Bacillota</taxon>
        <taxon>Bacilli</taxon>
        <taxon>Lactobacillales</taxon>
        <taxon>Lactobacillaceae</taxon>
        <taxon>Lapidilactobacillus</taxon>
    </lineage>
</organism>
<dbReference type="Pfam" id="PF18540">
    <property type="entry name" value="DUF5626"/>
    <property type="match status" value="1"/>
</dbReference>
<accession>A0ABW4DQ65</accession>